<comment type="similarity">
    <text evidence="2 12">Belongs to the AIR synthase family.</text>
</comment>
<dbReference type="UniPathway" id="UPA00074">
    <property type="reaction ID" value="UER00129"/>
</dbReference>
<sequence>MVKFNYKDAGVDISAKSRFTTDIYQQLRRTFGPRVIENPGGFGGLFSLNYNSKLFAKNYKYPVLVASTDGVGTKLKIAFMMNKHDTIGIDLVAMCVNDILVLGAEPLFFLDYMASSRMIPEKMKEVLQGIANGCCEAECSLLGGETPEMPGFYRDDEYDLAGFAVGVVEKKKIINGEKISPGDVVIGLGSSGLHSNGFSLVRKVLFEKAKLDVNSKIESINGTIGEELLKPTKIYVKPIRSLLRHYKLKKVVKGMAHITGGGLIDNIPRVLPSGCSVRINKDTWPEPKIFRAIQETGNIDESEMYRVLNMGIGMVLIVSKYYASSIIKKLKRRKEDAFIVGKVIKGNRKVEIV</sequence>
<dbReference type="Pfam" id="PF00586">
    <property type="entry name" value="AIRS"/>
    <property type="match status" value="1"/>
</dbReference>
<comment type="pathway">
    <text evidence="1 12">Purine metabolism; IMP biosynthesis via de novo pathway; 5-amino-1-(5-phospho-D-ribosyl)imidazole from N(2)-formyl-N(1)-(5-phospho-D-ribosyl)glycinamide: step 2/2.</text>
</comment>
<dbReference type="InterPro" id="IPR010918">
    <property type="entry name" value="PurM-like_C_dom"/>
</dbReference>
<dbReference type="Gene3D" id="3.30.1330.10">
    <property type="entry name" value="PurM-like, N-terminal domain"/>
    <property type="match status" value="1"/>
</dbReference>
<dbReference type="EC" id="6.3.3.1" evidence="3 12"/>
<dbReference type="GO" id="GO:0046084">
    <property type="term" value="P:adenine biosynthetic process"/>
    <property type="evidence" value="ECO:0007669"/>
    <property type="project" value="TreeGrafter"/>
</dbReference>
<dbReference type="PANTHER" id="PTHR10520:SF12">
    <property type="entry name" value="TRIFUNCTIONAL PURINE BIOSYNTHETIC PROTEIN ADENOSINE-3"/>
    <property type="match status" value="1"/>
</dbReference>
<evidence type="ECO:0000256" key="1">
    <source>
        <dbReference type="ARBA" id="ARBA00004686"/>
    </source>
</evidence>
<dbReference type="GO" id="GO:0005524">
    <property type="term" value="F:ATP binding"/>
    <property type="evidence" value="ECO:0007669"/>
    <property type="project" value="UniProtKB-KW"/>
</dbReference>
<dbReference type="InterPro" id="IPR036676">
    <property type="entry name" value="PurM-like_C_sf"/>
</dbReference>
<dbReference type="InterPro" id="IPR016188">
    <property type="entry name" value="PurM-like_N"/>
</dbReference>
<keyword evidence="7 12" id="KW-0067">ATP-binding</keyword>
<comment type="caution">
    <text evidence="15">The sequence shown here is derived from an EMBL/GenBank/DDBJ whole genome shotgun (WGS) entry which is preliminary data.</text>
</comment>
<evidence type="ECO:0000259" key="14">
    <source>
        <dbReference type="Pfam" id="PF02769"/>
    </source>
</evidence>
<name>A0A1E3XEQ1_9BACT</name>
<evidence type="ECO:0000256" key="7">
    <source>
        <dbReference type="ARBA" id="ARBA00022840"/>
    </source>
</evidence>
<evidence type="ECO:0000256" key="2">
    <source>
        <dbReference type="ARBA" id="ARBA00010280"/>
    </source>
</evidence>
<dbReference type="GO" id="GO:0004641">
    <property type="term" value="F:phosphoribosylformylglycinamidine cyclo-ligase activity"/>
    <property type="evidence" value="ECO:0007669"/>
    <property type="project" value="UniProtKB-UniRule"/>
</dbReference>
<dbReference type="AlphaFoldDB" id="A0A1E3XEQ1"/>
<organism evidence="15 16">
    <name type="scientific">Candidatus Scalindua rubra</name>
    <dbReference type="NCBI Taxonomy" id="1872076"/>
    <lineage>
        <taxon>Bacteria</taxon>
        <taxon>Pseudomonadati</taxon>
        <taxon>Planctomycetota</taxon>
        <taxon>Candidatus Brocadiia</taxon>
        <taxon>Candidatus Brocadiales</taxon>
        <taxon>Candidatus Scalinduaceae</taxon>
        <taxon>Candidatus Scalindua</taxon>
    </lineage>
</organism>
<protein>
    <recommendedName>
        <fullName evidence="4 12">Phosphoribosylformylglycinamidine cyclo-ligase</fullName>
        <ecNumber evidence="3 12">6.3.3.1</ecNumber>
    </recommendedName>
    <alternativeName>
        <fullName evidence="9 12">AIR synthase</fullName>
    </alternativeName>
    <alternativeName>
        <fullName evidence="10 12">AIRS</fullName>
    </alternativeName>
    <alternativeName>
        <fullName evidence="8 12">Phosphoribosyl-aminoimidazole synthetase</fullName>
    </alternativeName>
</protein>
<dbReference type="Gene3D" id="3.90.650.10">
    <property type="entry name" value="PurM-like C-terminal domain"/>
    <property type="match status" value="1"/>
</dbReference>
<dbReference type="CDD" id="cd02196">
    <property type="entry name" value="PurM"/>
    <property type="match status" value="1"/>
</dbReference>
<feature type="domain" description="PurM-like N-terminal" evidence="13">
    <location>
        <begin position="64"/>
        <end position="168"/>
    </location>
</feature>
<evidence type="ECO:0000256" key="6">
    <source>
        <dbReference type="ARBA" id="ARBA00022741"/>
    </source>
</evidence>
<dbReference type="Pfam" id="PF02769">
    <property type="entry name" value="AIRS_C"/>
    <property type="match status" value="1"/>
</dbReference>
<dbReference type="HAMAP" id="MF_00741">
    <property type="entry name" value="AIRS"/>
    <property type="match status" value="1"/>
</dbReference>
<evidence type="ECO:0000256" key="3">
    <source>
        <dbReference type="ARBA" id="ARBA00013047"/>
    </source>
</evidence>
<dbReference type="GO" id="GO:0004637">
    <property type="term" value="F:phosphoribosylamine-glycine ligase activity"/>
    <property type="evidence" value="ECO:0007669"/>
    <property type="project" value="TreeGrafter"/>
</dbReference>
<evidence type="ECO:0000256" key="10">
    <source>
        <dbReference type="ARBA" id="ARBA00033093"/>
    </source>
</evidence>
<proteinExistence type="inferred from homology"/>
<gene>
    <name evidence="12" type="primary">purM</name>
    <name evidence="15" type="ORF">SCARUB_00833</name>
</gene>
<evidence type="ECO:0000256" key="8">
    <source>
        <dbReference type="ARBA" id="ARBA00031908"/>
    </source>
</evidence>
<keyword evidence="12" id="KW-0658">Purine biosynthesis</keyword>
<dbReference type="FunFam" id="3.90.650.10:FF:000001">
    <property type="entry name" value="Phosphoribosylformylglycinamidine cyclo-ligase"/>
    <property type="match status" value="1"/>
</dbReference>
<evidence type="ECO:0000259" key="13">
    <source>
        <dbReference type="Pfam" id="PF00586"/>
    </source>
</evidence>
<comment type="subcellular location">
    <subcellularLocation>
        <location evidence="12">Cytoplasm</location>
    </subcellularLocation>
</comment>
<dbReference type="NCBIfam" id="TIGR00878">
    <property type="entry name" value="purM"/>
    <property type="match status" value="1"/>
</dbReference>
<dbReference type="PANTHER" id="PTHR10520">
    <property type="entry name" value="TRIFUNCTIONAL PURINE BIOSYNTHETIC PROTEIN ADENOSINE-3-RELATED"/>
    <property type="match status" value="1"/>
</dbReference>
<dbReference type="FunFam" id="3.30.1330.10:FF:000001">
    <property type="entry name" value="Phosphoribosylformylglycinamidine cyclo-ligase"/>
    <property type="match status" value="1"/>
</dbReference>
<evidence type="ECO:0000256" key="12">
    <source>
        <dbReference type="HAMAP-Rule" id="MF_00741"/>
    </source>
</evidence>
<dbReference type="Proteomes" id="UP000094056">
    <property type="component" value="Unassembled WGS sequence"/>
</dbReference>
<keyword evidence="12" id="KW-0963">Cytoplasm</keyword>
<dbReference type="SUPFAM" id="SSF55326">
    <property type="entry name" value="PurM N-terminal domain-like"/>
    <property type="match status" value="1"/>
</dbReference>
<comment type="catalytic activity">
    <reaction evidence="11 12">
        <text>2-formamido-N(1)-(5-O-phospho-beta-D-ribosyl)acetamidine + ATP = 5-amino-1-(5-phospho-beta-D-ribosyl)imidazole + ADP + phosphate + H(+)</text>
        <dbReference type="Rhea" id="RHEA:23032"/>
        <dbReference type="ChEBI" id="CHEBI:15378"/>
        <dbReference type="ChEBI" id="CHEBI:30616"/>
        <dbReference type="ChEBI" id="CHEBI:43474"/>
        <dbReference type="ChEBI" id="CHEBI:137981"/>
        <dbReference type="ChEBI" id="CHEBI:147287"/>
        <dbReference type="ChEBI" id="CHEBI:456216"/>
        <dbReference type="EC" id="6.3.3.1"/>
    </reaction>
</comment>
<dbReference type="GO" id="GO:0006189">
    <property type="term" value="P:'de novo' IMP biosynthetic process"/>
    <property type="evidence" value="ECO:0007669"/>
    <property type="project" value="UniProtKB-UniRule"/>
</dbReference>
<evidence type="ECO:0000313" key="15">
    <source>
        <dbReference type="EMBL" id="ODS34060.1"/>
    </source>
</evidence>
<accession>A0A1E3XEQ1</accession>
<dbReference type="InterPro" id="IPR036921">
    <property type="entry name" value="PurM-like_N_sf"/>
</dbReference>
<keyword evidence="6 12" id="KW-0547">Nucleotide-binding</keyword>
<dbReference type="EMBL" id="MAYW01000014">
    <property type="protein sequence ID" value="ODS34060.1"/>
    <property type="molecule type" value="Genomic_DNA"/>
</dbReference>
<feature type="domain" description="PurM-like C-terminal" evidence="14">
    <location>
        <begin position="181"/>
        <end position="350"/>
    </location>
</feature>
<dbReference type="InterPro" id="IPR004733">
    <property type="entry name" value="PurM_cligase"/>
</dbReference>
<reference evidence="15 16" key="1">
    <citation type="submission" date="2016-07" db="EMBL/GenBank/DDBJ databases">
        <title>Draft genome of Scalindua rubra, obtained from a brine-seawater interface in the Red Sea, sheds light on salt adaptation in anammox bacteria.</title>
        <authorList>
            <person name="Speth D.R."/>
            <person name="Lagkouvardos I."/>
            <person name="Wang Y."/>
            <person name="Qian P.-Y."/>
            <person name="Dutilh B.E."/>
            <person name="Jetten M.S."/>
        </authorList>
    </citation>
    <scope>NUCLEOTIDE SEQUENCE [LARGE SCALE GENOMIC DNA]</scope>
    <source>
        <strain evidence="15">BSI-1</strain>
    </source>
</reference>
<keyword evidence="5 12" id="KW-0436">Ligase</keyword>
<evidence type="ECO:0000256" key="5">
    <source>
        <dbReference type="ARBA" id="ARBA00022598"/>
    </source>
</evidence>
<evidence type="ECO:0000313" key="16">
    <source>
        <dbReference type="Proteomes" id="UP000094056"/>
    </source>
</evidence>
<dbReference type="PATRIC" id="fig|1872076.5.peg.969"/>
<evidence type="ECO:0000256" key="4">
    <source>
        <dbReference type="ARBA" id="ARBA00020367"/>
    </source>
</evidence>
<dbReference type="SUPFAM" id="SSF56042">
    <property type="entry name" value="PurM C-terminal domain-like"/>
    <property type="match status" value="1"/>
</dbReference>
<evidence type="ECO:0000256" key="9">
    <source>
        <dbReference type="ARBA" id="ARBA00032931"/>
    </source>
</evidence>
<evidence type="ECO:0000256" key="11">
    <source>
        <dbReference type="ARBA" id="ARBA00049057"/>
    </source>
</evidence>
<dbReference type="GO" id="GO:0005829">
    <property type="term" value="C:cytosol"/>
    <property type="evidence" value="ECO:0007669"/>
    <property type="project" value="TreeGrafter"/>
</dbReference>